<gene>
    <name evidence="2" type="ORF">A5893_00290</name>
</gene>
<feature type="transmembrane region" description="Helical" evidence="1">
    <location>
        <begin position="71"/>
        <end position="88"/>
    </location>
</feature>
<dbReference type="RefSeq" id="WP_068820622.1">
    <property type="nucleotide sequence ID" value="NZ_LWHJ01000011.1"/>
</dbReference>
<keyword evidence="1" id="KW-0812">Transmembrane</keyword>
<dbReference type="STRING" id="1826909.A5893_00290"/>
<reference evidence="2 3" key="2">
    <citation type="submission" date="2016-06" db="EMBL/GenBank/DDBJ databases">
        <title>Pedobacter psychrophilus sp. nov., isolated from Antarctic fragmentary rock.</title>
        <authorList>
            <person name="Svec P."/>
        </authorList>
    </citation>
    <scope>NUCLEOTIDE SEQUENCE [LARGE SCALE GENOMIC DNA]</scope>
    <source>
        <strain evidence="2 3">CCM 8644</strain>
    </source>
</reference>
<keyword evidence="1" id="KW-0472">Membrane</keyword>
<accession>A0A179DKP1</accession>
<sequence length="90" mass="10327">MKTNTHSSEKENAKGLNINKPAYAIMISFGVIYLIFKEWSMASVMISLALVFDPFDVSIKWTKRPLWQRAWLILHLLIGLSLLTYSIIAK</sequence>
<protein>
    <submittedName>
        <fullName evidence="2">Uncharacterized protein</fullName>
    </submittedName>
</protein>
<keyword evidence="1" id="KW-1133">Transmembrane helix</keyword>
<organism evidence="2 3">
    <name type="scientific">Pedobacter psychrophilus</name>
    <dbReference type="NCBI Taxonomy" id="1826909"/>
    <lineage>
        <taxon>Bacteria</taxon>
        <taxon>Pseudomonadati</taxon>
        <taxon>Bacteroidota</taxon>
        <taxon>Sphingobacteriia</taxon>
        <taxon>Sphingobacteriales</taxon>
        <taxon>Sphingobacteriaceae</taxon>
        <taxon>Pedobacter</taxon>
    </lineage>
</organism>
<dbReference type="Proteomes" id="UP000078459">
    <property type="component" value="Unassembled WGS sequence"/>
</dbReference>
<evidence type="ECO:0000313" key="3">
    <source>
        <dbReference type="Proteomes" id="UP000078459"/>
    </source>
</evidence>
<comment type="caution">
    <text evidence="2">The sequence shown here is derived from an EMBL/GenBank/DDBJ whole genome shotgun (WGS) entry which is preliminary data.</text>
</comment>
<dbReference type="AlphaFoldDB" id="A0A179DKP1"/>
<proteinExistence type="predicted"/>
<name>A0A179DKP1_9SPHI</name>
<reference evidence="2 3" key="1">
    <citation type="submission" date="2016-04" db="EMBL/GenBank/DDBJ databases">
        <authorList>
            <person name="Evans L.H."/>
            <person name="Alamgir A."/>
            <person name="Owens N."/>
            <person name="Weber N.D."/>
            <person name="Virtaneva K."/>
            <person name="Barbian K."/>
            <person name="Babar A."/>
            <person name="Rosenke K."/>
        </authorList>
    </citation>
    <scope>NUCLEOTIDE SEQUENCE [LARGE SCALE GENOMIC DNA]</scope>
    <source>
        <strain evidence="2 3">CCM 8644</strain>
    </source>
</reference>
<keyword evidence="3" id="KW-1185">Reference proteome</keyword>
<evidence type="ECO:0000256" key="1">
    <source>
        <dbReference type="SAM" id="Phobius"/>
    </source>
</evidence>
<dbReference type="EMBL" id="LWHJ01000011">
    <property type="protein sequence ID" value="OAQ41591.1"/>
    <property type="molecule type" value="Genomic_DNA"/>
</dbReference>
<dbReference type="OrthoDB" id="962439at2"/>
<evidence type="ECO:0000313" key="2">
    <source>
        <dbReference type="EMBL" id="OAQ41591.1"/>
    </source>
</evidence>